<organism evidence="3 4">
    <name type="scientific">Dichotomopilus funicola</name>
    <dbReference type="NCBI Taxonomy" id="1934379"/>
    <lineage>
        <taxon>Eukaryota</taxon>
        <taxon>Fungi</taxon>
        <taxon>Dikarya</taxon>
        <taxon>Ascomycota</taxon>
        <taxon>Pezizomycotina</taxon>
        <taxon>Sordariomycetes</taxon>
        <taxon>Sordariomycetidae</taxon>
        <taxon>Sordariales</taxon>
        <taxon>Chaetomiaceae</taxon>
        <taxon>Dichotomopilus</taxon>
    </lineage>
</organism>
<reference evidence="3" key="1">
    <citation type="journal article" date="2023" name="Mol. Phylogenet. Evol.">
        <title>Genome-scale phylogeny and comparative genomics of the fungal order Sordariales.</title>
        <authorList>
            <person name="Hensen N."/>
            <person name="Bonometti L."/>
            <person name="Westerberg I."/>
            <person name="Brannstrom I.O."/>
            <person name="Guillou S."/>
            <person name="Cros-Aarteil S."/>
            <person name="Calhoun S."/>
            <person name="Haridas S."/>
            <person name="Kuo A."/>
            <person name="Mondo S."/>
            <person name="Pangilinan J."/>
            <person name="Riley R."/>
            <person name="LaButti K."/>
            <person name="Andreopoulos B."/>
            <person name="Lipzen A."/>
            <person name="Chen C."/>
            <person name="Yan M."/>
            <person name="Daum C."/>
            <person name="Ng V."/>
            <person name="Clum A."/>
            <person name="Steindorff A."/>
            <person name="Ohm R.A."/>
            <person name="Martin F."/>
            <person name="Silar P."/>
            <person name="Natvig D.O."/>
            <person name="Lalanne C."/>
            <person name="Gautier V."/>
            <person name="Ament-Velasquez S.L."/>
            <person name="Kruys A."/>
            <person name="Hutchinson M.I."/>
            <person name="Powell A.J."/>
            <person name="Barry K."/>
            <person name="Miller A.N."/>
            <person name="Grigoriev I.V."/>
            <person name="Debuchy R."/>
            <person name="Gladieux P."/>
            <person name="Hiltunen Thoren M."/>
            <person name="Johannesson H."/>
        </authorList>
    </citation>
    <scope>NUCLEOTIDE SEQUENCE</scope>
    <source>
        <strain evidence="3">CBS 141.50</strain>
    </source>
</reference>
<proteinExistence type="predicted"/>
<evidence type="ECO:0000313" key="3">
    <source>
        <dbReference type="EMBL" id="KAK4139587.1"/>
    </source>
</evidence>
<dbReference type="InterPro" id="IPR003819">
    <property type="entry name" value="TauD/TfdA-like"/>
</dbReference>
<feature type="domain" description="TauD/TfdA-like" evidence="2">
    <location>
        <begin position="115"/>
        <end position="293"/>
    </location>
</feature>
<reference evidence="3" key="2">
    <citation type="submission" date="2023-05" db="EMBL/GenBank/DDBJ databases">
        <authorList>
            <consortium name="Lawrence Berkeley National Laboratory"/>
            <person name="Steindorff A."/>
            <person name="Hensen N."/>
            <person name="Bonometti L."/>
            <person name="Westerberg I."/>
            <person name="Brannstrom I.O."/>
            <person name="Guillou S."/>
            <person name="Cros-Aarteil S."/>
            <person name="Calhoun S."/>
            <person name="Haridas S."/>
            <person name="Kuo A."/>
            <person name="Mondo S."/>
            <person name="Pangilinan J."/>
            <person name="Riley R."/>
            <person name="Labutti K."/>
            <person name="Andreopoulos B."/>
            <person name="Lipzen A."/>
            <person name="Chen C."/>
            <person name="Yanf M."/>
            <person name="Daum C."/>
            <person name="Ng V."/>
            <person name="Clum A."/>
            <person name="Ohm R."/>
            <person name="Martin F."/>
            <person name="Silar P."/>
            <person name="Natvig D."/>
            <person name="Lalanne C."/>
            <person name="Gautier V."/>
            <person name="Ament-Velasquez S.L."/>
            <person name="Kruys A."/>
            <person name="Hutchinson M.I."/>
            <person name="Powell A.J."/>
            <person name="Barry K."/>
            <person name="Miller A.N."/>
            <person name="Grigoriev I.V."/>
            <person name="Debuchy R."/>
            <person name="Gladieux P."/>
            <person name="Thoren M.H."/>
            <person name="Johannesson H."/>
        </authorList>
    </citation>
    <scope>NUCLEOTIDE SEQUENCE</scope>
    <source>
        <strain evidence="3">CBS 141.50</strain>
    </source>
</reference>
<dbReference type="EMBL" id="MU853657">
    <property type="protein sequence ID" value="KAK4139587.1"/>
    <property type="molecule type" value="Genomic_DNA"/>
</dbReference>
<name>A0AAN6UUS4_9PEZI</name>
<gene>
    <name evidence="3" type="ORF">C8A04DRAFT_32913</name>
</gene>
<protein>
    <recommendedName>
        <fullName evidence="2">TauD/TfdA-like domain-containing protein</fullName>
    </recommendedName>
</protein>
<dbReference type="GO" id="GO:0016491">
    <property type="term" value="F:oxidoreductase activity"/>
    <property type="evidence" value="ECO:0007669"/>
    <property type="project" value="UniProtKB-KW"/>
</dbReference>
<accession>A0AAN6UUS4</accession>
<dbReference type="Pfam" id="PF02668">
    <property type="entry name" value="TauD"/>
    <property type="match status" value="1"/>
</dbReference>
<sequence>MHSILRPLKHARASDLLTRQATAPTVSHLKVSGLDCLHQPHHIHQVQQLLQKTGLVKLSLEFSDDSSRYLQGLIVGLSQFHGHGLPIDHSASQGWFWEIRPSAAQFQSNGCQARSETMEEFPWHTDCSYEEHPPQYFALQVLQPDQRGGGLFSALHIQHILDRLSPVARAALGRPEFRITVPPEFVRASNKSHIIGSILAMSSSDRGRDGHGGVATGRVTIRFREDIVTALTSEGARAVEELKTVLMSPGARRDTLHLPAEDMPRGSILVLDNRRWLHARNEVKDPARHLRRVRWDARAFSSTKP</sequence>
<dbReference type="AlphaFoldDB" id="A0AAN6UUS4"/>
<evidence type="ECO:0000259" key="2">
    <source>
        <dbReference type="Pfam" id="PF02668"/>
    </source>
</evidence>
<evidence type="ECO:0000256" key="1">
    <source>
        <dbReference type="ARBA" id="ARBA00023002"/>
    </source>
</evidence>
<dbReference type="Gene3D" id="3.60.130.10">
    <property type="entry name" value="Clavaminate synthase-like"/>
    <property type="match status" value="1"/>
</dbReference>
<dbReference type="SUPFAM" id="SSF51197">
    <property type="entry name" value="Clavaminate synthase-like"/>
    <property type="match status" value="1"/>
</dbReference>
<dbReference type="RefSeq" id="XP_062632958.1">
    <property type="nucleotide sequence ID" value="XM_062782260.1"/>
</dbReference>
<keyword evidence="4" id="KW-1185">Reference proteome</keyword>
<comment type="caution">
    <text evidence="3">The sequence shown here is derived from an EMBL/GenBank/DDBJ whole genome shotgun (WGS) entry which is preliminary data.</text>
</comment>
<keyword evidence="1" id="KW-0560">Oxidoreductase</keyword>
<dbReference type="Proteomes" id="UP001302676">
    <property type="component" value="Unassembled WGS sequence"/>
</dbReference>
<dbReference type="GeneID" id="87818873"/>
<dbReference type="InterPro" id="IPR042098">
    <property type="entry name" value="TauD-like_sf"/>
</dbReference>
<evidence type="ECO:0000313" key="4">
    <source>
        <dbReference type="Proteomes" id="UP001302676"/>
    </source>
</evidence>